<dbReference type="GeneID" id="60423307"/>
<dbReference type="EMBL" id="CP012850">
    <property type="protein sequence ID" value="ALI37661.1"/>
    <property type="molecule type" value="Genomic_DNA"/>
</dbReference>
<accession>A0A654M4T6</accession>
<organism evidence="1 2">
    <name type="scientific">Candidatus Nitrosocosmicus oleophilus</name>
    <dbReference type="NCBI Taxonomy" id="1353260"/>
    <lineage>
        <taxon>Archaea</taxon>
        <taxon>Nitrososphaerota</taxon>
        <taxon>Nitrososphaeria</taxon>
        <taxon>Nitrososphaerales</taxon>
        <taxon>Nitrososphaeraceae</taxon>
        <taxon>Candidatus Nitrosocosmicus</taxon>
    </lineage>
</organism>
<protein>
    <submittedName>
        <fullName evidence="1">Uncharacterized protein</fullName>
    </submittedName>
</protein>
<dbReference type="RefSeq" id="WP_196816692.1">
    <property type="nucleotide sequence ID" value="NZ_CP012850.1"/>
</dbReference>
<evidence type="ECO:0000313" key="1">
    <source>
        <dbReference type="EMBL" id="ALI37661.1"/>
    </source>
</evidence>
<sequence>MNPQSKTFFTVALIAFGLFSMIEINIYQSSYATICFDCPDANSHLDEAKKSIDKGDYSGAKNHIDQAKQLIGQRDSTNQTDA</sequence>
<dbReference type="AlphaFoldDB" id="A0A654M4T6"/>
<keyword evidence="2" id="KW-1185">Reference proteome</keyword>
<evidence type="ECO:0000313" key="2">
    <source>
        <dbReference type="Proteomes" id="UP000058925"/>
    </source>
</evidence>
<proteinExistence type="predicted"/>
<dbReference type="KEGG" id="taa:NMY3_03479"/>
<reference evidence="2" key="1">
    <citation type="submission" date="2015-10" db="EMBL/GenBank/DDBJ databases">
        <title>Niche specialization of a soil ammonia-oxidizing archaeon, Candidatus Nitrosocosmicus oleophilus.</title>
        <authorList>
            <person name="Jung M.-Y."/>
            <person name="Rhee S.-K."/>
        </authorList>
    </citation>
    <scope>NUCLEOTIDE SEQUENCE [LARGE SCALE GENOMIC DNA]</scope>
    <source>
        <strain evidence="2">MY3</strain>
    </source>
</reference>
<gene>
    <name evidence="1" type="ORF">NMY3_03479</name>
</gene>
<dbReference type="Proteomes" id="UP000058925">
    <property type="component" value="Chromosome"/>
</dbReference>
<dbReference type="OrthoDB" id="11965at2157"/>
<name>A0A654M4T6_9ARCH</name>